<dbReference type="EC" id="1.17.4.1" evidence="9"/>
<evidence type="ECO:0000259" key="10">
    <source>
        <dbReference type="PROSITE" id="PS51161"/>
    </source>
</evidence>
<evidence type="ECO:0000256" key="3">
    <source>
        <dbReference type="ARBA" id="ARBA00022741"/>
    </source>
</evidence>
<dbReference type="SUPFAM" id="SSF51998">
    <property type="entry name" value="PFL-like glycyl radical enzymes"/>
    <property type="match status" value="1"/>
</dbReference>
<reference evidence="12" key="1">
    <citation type="submission" date="2025-08" db="UniProtKB">
        <authorList>
            <consortium name="RefSeq"/>
        </authorList>
    </citation>
    <scope>IDENTIFICATION</scope>
</reference>
<keyword evidence="11" id="KW-1185">Reference proteome</keyword>
<evidence type="ECO:0000256" key="8">
    <source>
        <dbReference type="PROSITE-ProRule" id="PRU00492"/>
    </source>
</evidence>
<evidence type="ECO:0000256" key="7">
    <source>
        <dbReference type="ARBA" id="ARBA00024942"/>
    </source>
</evidence>
<dbReference type="AlphaFoldDB" id="A0A9W3B5Q2"/>
<dbReference type="PANTHER" id="PTHR11573:SF6">
    <property type="entry name" value="RIBONUCLEOSIDE-DIPHOSPHATE REDUCTASE LARGE SUBUNIT"/>
    <property type="match status" value="1"/>
</dbReference>
<comment type="similarity">
    <text evidence="1 9">Belongs to the ribonucleoside diphosphate reductase large chain family.</text>
</comment>
<gene>
    <name evidence="12" type="primary">LOC106058826</name>
</gene>
<evidence type="ECO:0000256" key="4">
    <source>
        <dbReference type="ARBA" id="ARBA00022840"/>
    </source>
</evidence>
<evidence type="ECO:0000256" key="1">
    <source>
        <dbReference type="ARBA" id="ARBA00010406"/>
    </source>
</evidence>
<name>A0A9W3B5Q2_BIOGL</name>
<dbReference type="GO" id="GO:0009263">
    <property type="term" value="P:deoxyribonucleotide biosynthetic process"/>
    <property type="evidence" value="ECO:0007669"/>
    <property type="project" value="UniProtKB-KW"/>
</dbReference>
<evidence type="ECO:0000256" key="2">
    <source>
        <dbReference type="ARBA" id="ARBA00022533"/>
    </source>
</evidence>
<dbReference type="InterPro" id="IPR013346">
    <property type="entry name" value="NrdE_NrdA_C"/>
</dbReference>
<dbReference type="Gene3D" id="3.20.70.20">
    <property type="match status" value="1"/>
</dbReference>
<evidence type="ECO:0000256" key="5">
    <source>
        <dbReference type="ARBA" id="ARBA00023002"/>
    </source>
</evidence>
<dbReference type="Proteomes" id="UP001165740">
    <property type="component" value="Chromosome 8"/>
</dbReference>
<organism evidence="11 12">
    <name type="scientific">Biomphalaria glabrata</name>
    <name type="common">Bloodfluke planorb</name>
    <name type="synonym">Freshwater snail</name>
    <dbReference type="NCBI Taxonomy" id="6526"/>
    <lineage>
        <taxon>Eukaryota</taxon>
        <taxon>Metazoa</taxon>
        <taxon>Spiralia</taxon>
        <taxon>Lophotrochozoa</taxon>
        <taxon>Mollusca</taxon>
        <taxon>Gastropoda</taxon>
        <taxon>Heterobranchia</taxon>
        <taxon>Euthyneura</taxon>
        <taxon>Panpulmonata</taxon>
        <taxon>Hygrophila</taxon>
        <taxon>Lymnaeoidea</taxon>
        <taxon>Planorbidae</taxon>
        <taxon>Biomphalaria</taxon>
    </lineage>
</organism>
<dbReference type="InterPro" id="IPR005144">
    <property type="entry name" value="ATP-cone_dom"/>
</dbReference>
<dbReference type="RefSeq" id="XP_055894725.1">
    <property type="nucleotide sequence ID" value="XM_056038750.1"/>
</dbReference>
<feature type="domain" description="ATP-cone" evidence="10">
    <location>
        <begin position="1"/>
        <end position="88"/>
    </location>
</feature>
<keyword evidence="4 8" id="KW-0067">ATP-binding</keyword>
<dbReference type="PROSITE" id="PS51161">
    <property type="entry name" value="ATP_CONE"/>
    <property type="match status" value="1"/>
</dbReference>
<dbReference type="NCBIfam" id="TIGR02506">
    <property type="entry name" value="NrdE_NrdA"/>
    <property type="match status" value="1"/>
</dbReference>
<dbReference type="SUPFAM" id="SSF48168">
    <property type="entry name" value="R1 subunit of ribonucleotide reductase, N-terminal domain"/>
    <property type="match status" value="1"/>
</dbReference>
<evidence type="ECO:0000256" key="9">
    <source>
        <dbReference type="RuleBase" id="RU003410"/>
    </source>
</evidence>
<keyword evidence="3 8" id="KW-0547">Nucleotide-binding</keyword>
<proteinExistence type="inferred from homology"/>
<dbReference type="CDD" id="cd01679">
    <property type="entry name" value="RNR_I"/>
    <property type="match status" value="1"/>
</dbReference>
<dbReference type="InterPro" id="IPR000788">
    <property type="entry name" value="RNR_lg_C"/>
</dbReference>
<evidence type="ECO:0000313" key="11">
    <source>
        <dbReference type="Proteomes" id="UP001165740"/>
    </source>
</evidence>
<accession>A0A9W3B5Q2</accession>
<comment type="function">
    <text evidence="7 9">Provides the precursors necessary for DNA synthesis. Catalyzes the biosynthesis of deoxyribonucleotides from the corresponding ribonucleotides.</text>
</comment>
<dbReference type="OrthoDB" id="3000483at2759"/>
<dbReference type="Pfam" id="PF00317">
    <property type="entry name" value="Ribonuc_red_lgN"/>
    <property type="match status" value="1"/>
</dbReference>
<keyword evidence="5 9" id="KW-0560">Oxidoreductase</keyword>
<keyword evidence="6 9" id="KW-0215">Deoxyribonucleotide synthesis</keyword>
<dbReference type="GO" id="GO:0005524">
    <property type="term" value="F:ATP binding"/>
    <property type="evidence" value="ECO:0007669"/>
    <property type="project" value="UniProtKB-UniRule"/>
</dbReference>
<sequence length="762" mass="86135">MFFHKRDVEKESMQLGLRIQKLCSGLSNCLDQVAVTKQVMNLVYPGITATELDNLSAEVAFKLTSKHPDYSILATRIAVSNLHRETNEHFSEAMTSLHQLVNPETGKQCSLISDELYEIILNNADKLNSSIDYERDYQFTYLGLKTLQKSFLLKVGDKVAERPQHMFMRVALSIHMEDINSALETYHLMSEKWFLHSPVTMVNGGTVNQQLLSCYLVSIPSDSIEGIFDALKNCAVISKCFGDVGLGVHCVRASGSYLEGIQGKSNGIVPMLRVFNATSEFVEQGSSKRLGALTAYLEPWHPDIFEFLELKKNTGKEEMRAKNLAYALWVPDLFMRRVEADDDWTLMCPYECPGLDEVFGQEFETLYQMYERENKGKKTIRAQKLWFAIFESQTETGSPYMLYKDSCNRKSNQQNLGTIKCSNLCTEIIEFSSPDQIASCCTASLALNKFVQSDGTFHFEQLRYVTAVAVKNLDKLIDRNVYPVLEAEISNKKHRPIGLGVQGLADAFILMRYPFDSPEAKQLNKEIFETIYFAALDASCELAEKYGPYETYPGSPVSKGVLQHDMWNVKPITHLDWASLRQRISKHGVRNSLLVAVAPSEVTSLILDINDSVSAYCSHVYKLSYSRNGFCVRRNLVEDLTDRGLWNEDIKNQIIAAGGSIQGIATIPEDLKDLYKTVWEMKQKVILELAADRGAFIDQSQSVAIHMRDANYGKLTSMHYCGWRLGLKTGLYSLKTAMSNKTSDFSETRDEMFSFTQTAMKC</sequence>
<dbReference type="GO" id="GO:0005971">
    <property type="term" value="C:ribonucleoside-diphosphate reductase complex"/>
    <property type="evidence" value="ECO:0007669"/>
    <property type="project" value="TreeGrafter"/>
</dbReference>
<dbReference type="PRINTS" id="PR01183">
    <property type="entry name" value="RIBORDTASEM1"/>
</dbReference>
<dbReference type="InterPro" id="IPR008926">
    <property type="entry name" value="RNR_R1-su_N"/>
</dbReference>
<protein>
    <recommendedName>
        <fullName evidence="9">Ribonucleoside-diphosphate reductase</fullName>
        <ecNumber evidence="9">1.17.4.1</ecNumber>
    </recommendedName>
</protein>
<keyword evidence="2" id="KW-0021">Allosteric enzyme</keyword>
<dbReference type="PROSITE" id="PS00089">
    <property type="entry name" value="RIBORED_LARGE"/>
    <property type="match status" value="1"/>
</dbReference>
<evidence type="ECO:0000313" key="12">
    <source>
        <dbReference type="RefSeq" id="XP_055894725.1"/>
    </source>
</evidence>
<dbReference type="PANTHER" id="PTHR11573">
    <property type="entry name" value="RIBONUCLEOSIDE-DIPHOSPHATE REDUCTASE LARGE CHAIN"/>
    <property type="match status" value="1"/>
</dbReference>
<evidence type="ECO:0000256" key="6">
    <source>
        <dbReference type="ARBA" id="ARBA00023116"/>
    </source>
</evidence>
<dbReference type="OMA" id="WHADIMH"/>
<dbReference type="GO" id="GO:0004748">
    <property type="term" value="F:ribonucleoside-diphosphate reductase activity, thioredoxin disulfide as acceptor"/>
    <property type="evidence" value="ECO:0007669"/>
    <property type="project" value="UniProtKB-EC"/>
</dbReference>
<dbReference type="InterPro" id="IPR013509">
    <property type="entry name" value="RNR_lsu_N"/>
</dbReference>
<comment type="catalytic activity">
    <reaction evidence="9">
        <text>a 2'-deoxyribonucleoside 5'-diphosphate + [thioredoxin]-disulfide + H2O = a ribonucleoside 5'-diphosphate + [thioredoxin]-dithiol</text>
        <dbReference type="Rhea" id="RHEA:23252"/>
        <dbReference type="Rhea" id="RHEA-COMP:10698"/>
        <dbReference type="Rhea" id="RHEA-COMP:10700"/>
        <dbReference type="ChEBI" id="CHEBI:15377"/>
        <dbReference type="ChEBI" id="CHEBI:29950"/>
        <dbReference type="ChEBI" id="CHEBI:50058"/>
        <dbReference type="ChEBI" id="CHEBI:57930"/>
        <dbReference type="ChEBI" id="CHEBI:73316"/>
        <dbReference type="EC" id="1.17.4.1"/>
    </reaction>
</comment>
<dbReference type="InterPro" id="IPR039718">
    <property type="entry name" value="Rrm1"/>
</dbReference>
<dbReference type="GeneID" id="106058826"/>
<dbReference type="Pfam" id="PF02867">
    <property type="entry name" value="Ribonuc_red_lgC"/>
    <property type="match status" value="1"/>
</dbReference>